<evidence type="ECO:0000313" key="1">
    <source>
        <dbReference type="EMBL" id="RSD26292.1"/>
    </source>
</evidence>
<dbReference type="InterPro" id="IPR024197">
    <property type="entry name" value="TPP-like"/>
</dbReference>
<sequence>MMFATDLDRTIIYSRRALKDLGTATPVQLQAVEKLDGKDLSFMTEKAIQLLHGLSEELLLVPVTTRTTQQYNRISLFKERIPVKYAVTYNGAEVLCEGKPLPDWREDITRRLKAECASHDDLKDLLQKETNQVKGRLNSAEELFLYYLLEEKLEAKQVQEFKRKASAYGWRVSYQGRKLYFMPAPISKGEAVSFIKEREGIGTLIGAGDSLLDEDFLVKCDHSFIPSHGELSECNPLLTYIFTELQGVHAGEEILEKIREIIFESSR</sequence>
<accession>A0A3R9FH42</accession>
<dbReference type="OrthoDB" id="1666512at2"/>
<dbReference type="PIRSF" id="PIRSF030802">
    <property type="entry name" value="UCP030802"/>
    <property type="match status" value="1"/>
</dbReference>
<dbReference type="RefSeq" id="WP_125480994.1">
    <property type="nucleotide sequence ID" value="NZ_RSFW01000017.1"/>
</dbReference>
<protein>
    <recommendedName>
        <fullName evidence="3">Sucrose phosphatase-like domain-containing protein</fullName>
    </recommendedName>
</protein>
<reference evidence="2" key="1">
    <citation type="submission" date="2018-12" db="EMBL/GenBank/DDBJ databases">
        <title>Bacillus chawlae sp. nov., Bacillus glennii sp. nov., and Bacillus saganii sp. nov. Isolated from the Vehicle Assembly Building at Kennedy Space Center where the Viking Spacecraft were Assembled.</title>
        <authorList>
            <person name="Seuylemezian A."/>
            <person name="Vaishampayan P."/>
        </authorList>
    </citation>
    <scope>NUCLEOTIDE SEQUENCE [LARGE SCALE GENOMIC DNA]</scope>
    <source>
        <strain evidence="2">DSM 13966</strain>
    </source>
</reference>
<dbReference type="Gene3D" id="3.40.50.1000">
    <property type="entry name" value="HAD superfamily/HAD-like"/>
    <property type="match status" value="1"/>
</dbReference>
<evidence type="ECO:0000313" key="2">
    <source>
        <dbReference type="Proteomes" id="UP000279911"/>
    </source>
</evidence>
<gene>
    <name evidence="1" type="ORF">EJA10_15920</name>
</gene>
<comment type="caution">
    <text evidence="1">The sequence shown here is derived from an EMBL/GenBank/DDBJ whole genome shotgun (WGS) entry which is preliminary data.</text>
</comment>
<proteinExistence type="predicted"/>
<name>A0A3R9FH42_9BACI</name>
<dbReference type="SUPFAM" id="SSF56784">
    <property type="entry name" value="HAD-like"/>
    <property type="match status" value="1"/>
</dbReference>
<evidence type="ECO:0008006" key="3">
    <source>
        <dbReference type="Google" id="ProtNLM"/>
    </source>
</evidence>
<dbReference type="InterPro" id="IPR036412">
    <property type="entry name" value="HAD-like_sf"/>
</dbReference>
<dbReference type="InterPro" id="IPR023214">
    <property type="entry name" value="HAD_sf"/>
</dbReference>
<organism evidence="1 2">
    <name type="scientific">Mesobacillus subterraneus</name>
    <dbReference type="NCBI Taxonomy" id="285983"/>
    <lineage>
        <taxon>Bacteria</taxon>
        <taxon>Bacillati</taxon>
        <taxon>Bacillota</taxon>
        <taxon>Bacilli</taxon>
        <taxon>Bacillales</taxon>
        <taxon>Bacillaceae</taxon>
        <taxon>Mesobacillus</taxon>
    </lineage>
</organism>
<dbReference type="AlphaFoldDB" id="A0A3R9FH42"/>
<dbReference type="Proteomes" id="UP000279911">
    <property type="component" value="Unassembled WGS sequence"/>
</dbReference>
<dbReference type="EMBL" id="RSFW01000017">
    <property type="protein sequence ID" value="RSD26292.1"/>
    <property type="molecule type" value="Genomic_DNA"/>
</dbReference>